<feature type="compositionally biased region" description="Low complexity" evidence="1">
    <location>
        <begin position="373"/>
        <end position="382"/>
    </location>
</feature>
<dbReference type="Proteomes" id="UP001499979">
    <property type="component" value="Unassembled WGS sequence"/>
</dbReference>
<reference evidence="4" key="1">
    <citation type="journal article" date="2019" name="Int. J. Syst. Evol. Microbiol.">
        <title>The Global Catalogue of Microorganisms (GCM) 10K type strain sequencing project: providing services to taxonomists for standard genome sequencing and annotation.</title>
        <authorList>
            <consortium name="The Broad Institute Genomics Platform"/>
            <consortium name="The Broad Institute Genome Sequencing Center for Infectious Disease"/>
            <person name="Wu L."/>
            <person name="Ma J."/>
        </authorList>
    </citation>
    <scope>NUCLEOTIDE SEQUENCE [LARGE SCALE GENOMIC DNA]</scope>
    <source>
        <strain evidence="4">JCM 11813</strain>
    </source>
</reference>
<dbReference type="Gene3D" id="6.10.250.2080">
    <property type="match status" value="1"/>
</dbReference>
<feature type="transmembrane region" description="Helical" evidence="2">
    <location>
        <begin position="29"/>
        <end position="46"/>
    </location>
</feature>
<keyword evidence="3" id="KW-0282">Flagellum</keyword>
<keyword evidence="2" id="KW-0812">Transmembrane</keyword>
<name>A0ABP4EZU7_9ACTN</name>
<feature type="transmembrane region" description="Helical" evidence="2">
    <location>
        <begin position="83"/>
        <end position="111"/>
    </location>
</feature>
<evidence type="ECO:0000313" key="4">
    <source>
        <dbReference type="Proteomes" id="UP001499979"/>
    </source>
</evidence>
<sequence length="382" mass="40466">MSEEKTEKPTPKRRKENRKEGQVARTPEIGAWSALVLVASFLPALLGRELTALQEAMVRCLSAGSHASIPLAVQLLGDGLRHAMTAVLVLGAGVLVVGVVGTVAQGGFYVATKAVKPSFKKLNPISGVKRIFGPHALWEGLKMLLRSAVVAGLAYAAVRGLVPMIGGLVPLPVVIAAFSDDAAGLIRDVAVAGLGLAVVDYAVQRRRIGKKTRMSKDEIKQEHKQSEGDPLLKGAIRSRQLAAARNRMMQDVPQADVVLVNPTHVAVALRYDPERGAPRVVARGAGVIAAAIRERAEEARVSIVRDVPLARALYTSTQVGHEIPPELFAAVAQVLAFVISRRGSGQHGGAHRSPRLESELPDVPAAGRRRRAAPSSALAAGR</sequence>
<dbReference type="PANTHER" id="PTHR30531:SF12">
    <property type="entry name" value="FLAGELLAR BIOSYNTHETIC PROTEIN FLHB"/>
    <property type="match status" value="1"/>
</dbReference>
<dbReference type="InterPro" id="IPR029025">
    <property type="entry name" value="T3SS_substrate_exporter_C"/>
</dbReference>
<keyword evidence="4" id="KW-1185">Reference proteome</keyword>
<feature type="transmembrane region" description="Helical" evidence="2">
    <location>
        <begin position="184"/>
        <end position="203"/>
    </location>
</feature>
<feature type="compositionally biased region" description="Basic and acidic residues" evidence="1">
    <location>
        <begin position="1"/>
        <end position="10"/>
    </location>
</feature>
<dbReference type="Gene3D" id="3.40.1690.10">
    <property type="entry name" value="secretion proteins EscU"/>
    <property type="match status" value="1"/>
</dbReference>
<dbReference type="PRINTS" id="PR00950">
    <property type="entry name" value="TYPE3IMSPROT"/>
</dbReference>
<evidence type="ECO:0000313" key="3">
    <source>
        <dbReference type="EMBL" id="GAA1137570.1"/>
    </source>
</evidence>
<evidence type="ECO:0000256" key="2">
    <source>
        <dbReference type="SAM" id="Phobius"/>
    </source>
</evidence>
<dbReference type="PANTHER" id="PTHR30531">
    <property type="entry name" value="FLAGELLAR BIOSYNTHETIC PROTEIN FLHB"/>
    <property type="match status" value="1"/>
</dbReference>
<accession>A0ABP4EZU7</accession>
<proteinExistence type="predicted"/>
<comment type="caution">
    <text evidence="3">The sequence shown here is derived from an EMBL/GenBank/DDBJ whole genome shotgun (WGS) entry which is preliminary data.</text>
</comment>
<keyword evidence="2" id="KW-1133">Transmembrane helix</keyword>
<keyword evidence="2" id="KW-0472">Membrane</keyword>
<keyword evidence="3" id="KW-0969">Cilium</keyword>
<dbReference type="SUPFAM" id="SSF160544">
    <property type="entry name" value="EscU C-terminal domain-like"/>
    <property type="match status" value="1"/>
</dbReference>
<evidence type="ECO:0000256" key="1">
    <source>
        <dbReference type="SAM" id="MobiDB-lite"/>
    </source>
</evidence>
<dbReference type="InterPro" id="IPR006135">
    <property type="entry name" value="T3SS_substrate_exporter"/>
</dbReference>
<keyword evidence="3" id="KW-0966">Cell projection</keyword>
<dbReference type="RefSeq" id="WP_343907054.1">
    <property type="nucleotide sequence ID" value="NZ_BAAAJE010000006.1"/>
</dbReference>
<feature type="transmembrane region" description="Helical" evidence="2">
    <location>
        <begin position="152"/>
        <end position="178"/>
    </location>
</feature>
<dbReference type="Pfam" id="PF01312">
    <property type="entry name" value="Bac_export_2"/>
    <property type="match status" value="1"/>
</dbReference>
<feature type="region of interest" description="Disordered" evidence="1">
    <location>
        <begin position="346"/>
        <end position="382"/>
    </location>
</feature>
<feature type="region of interest" description="Disordered" evidence="1">
    <location>
        <begin position="1"/>
        <end position="23"/>
    </location>
</feature>
<dbReference type="EMBL" id="BAAAJE010000006">
    <property type="protein sequence ID" value="GAA1137570.1"/>
    <property type="molecule type" value="Genomic_DNA"/>
</dbReference>
<protein>
    <submittedName>
        <fullName evidence="3">Flagellar biosynthesis protein FlhB</fullName>
    </submittedName>
</protein>
<organism evidence="3 4">
    <name type="scientific">Nocardioides aquiterrae</name>
    <dbReference type="NCBI Taxonomy" id="203799"/>
    <lineage>
        <taxon>Bacteria</taxon>
        <taxon>Bacillati</taxon>
        <taxon>Actinomycetota</taxon>
        <taxon>Actinomycetes</taxon>
        <taxon>Propionibacteriales</taxon>
        <taxon>Nocardioidaceae</taxon>
        <taxon>Nocardioides</taxon>
    </lineage>
</organism>
<gene>
    <name evidence="3" type="primary">flhB</name>
    <name evidence="3" type="ORF">GCM10009606_16890</name>
</gene>